<reference evidence="7 8" key="1">
    <citation type="submission" date="2019-09" db="EMBL/GenBank/DDBJ databases">
        <authorList>
            <person name="Chandra G."/>
            <person name="Truman W A."/>
        </authorList>
    </citation>
    <scope>NUCLEOTIDE SEQUENCE [LARGE SCALE GENOMIC DNA]</scope>
    <source>
        <strain evidence="7">PS723</strain>
    </source>
</reference>
<dbReference type="Pfam" id="PF07690">
    <property type="entry name" value="MFS_1"/>
    <property type="match status" value="1"/>
</dbReference>
<feature type="transmembrane region" description="Helical" evidence="5">
    <location>
        <begin position="57"/>
        <end position="77"/>
    </location>
</feature>
<dbReference type="Proteomes" id="UP000379480">
    <property type="component" value="Unassembled WGS sequence"/>
</dbReference>
<keyword evidence="4 5" id="KW-0472">Membrane</keyword>
<dbReference type="AlphaFoldDB" id="A0A5E6ZT79"/>
<feature type="transmembrane region" description="Helical" evidence="5">
    <location>
        <begin position="365"/>
        <end position="387"/>
    </location>
</feature>
<dbReference type="PROSITE" id="PS00216">
    <property type="entry name" value="SUGAR_TRANSPORT_1"/>
    <property type="match status" value="1"/>
</dbReference>
<evidence type="ECO:0000256" key="4">
    <source>
        <dbReference type="ARBA" id="ARBA00023136"/>
    </source>
</evidence>
<dbReference type="PANTHER" id="PTHR23508">
    <property type="entry name" value="CARBOXYLIC ACID TRANSPORTER PROTEIN HOMOLOG"/>
    <property type="match status" value="1"/>
</dbReference>
<feature type="transmembrane region" description="Helical" evidence="5">
    <location>
        <begin position="89"/>
        <end position="107"/>
    </location>
</feature>
<dbReference type="PROSITE" id="PS00217">
    <property type="entry name" value="SUGAR_TRANSPORT_2"/>
    <property type="match status" value="1"/>
</dbReference>
<dbReference type="InterPro" id="IPR005829">
    <property type="entry name" value="Sugar_transporter_CS"/>
</dbReference>
<dbReference type="PROSITE" id="PS50850">
    <property type="entry name" value="MFS"/>
    <property type="match status" value="1"/>
</dbReference>
<evidence type="ECO:0000256" key="5">
    <source>
        <dbReference type="SAM" id="Phobius"/>
    </source>
</evidence>
<gene>
    <name evidence="7" type="primary">yjhB_2</name>
    <name evidence="7" type="ORF">PS723_00219</name>
</gene>
<dbReference type="CDD" id="cd17371">
    <property type="entry name" value="MFS_MucK"/>
    <property type="match status" value="1"/>
</dbReference>
<dbReference type="PANTHER" id="PTHR23508:SF10">
    <property type="entry name" value="CARBOXYLIC ACID TRANSPORTER PROTEIN HOMOLOG"/>
    <property type="match status" value="1"/>
</dbReference>
<organism evidence="7 8">
    <name type="scientific">Pseudomonas fluorescens</name>
    <dbReference type="NCBI Taxonomy" id="294"/>
    <lineage>
        <taxon>Bacteria</taxon>
        <taxon>Pseudomonadati</taxon>
        <taxon>Pseudomonadota</taxon>
        <taxon>Gammaproteobacteria</taxon>
        <taxon>Pseudomonadales</taxon>
        <taxon>Pseudomonadaceae</taxon>
        <taxon>Pseudomonas</taxon>
    </lineage>
</organism>
<dbReference type="InterPro" id="IPR020846">
    <property type="entry name" value="MFS_dom"/>
</dbReference>
<feature type="transmembrane region" description="Helical" evidence="5">
    <location>
        <begin position="21"/>
        <end position="45"/>
    </location>
</feature>
<dbReference type="GO" id="GO:0005886">
    <property type="term" value="C:plasma membrane"/>
    <property type="evidence" value="ECO:0007669"/>
    <property type="project" value="TreeGrafter"/>
</dbReference>
<feature type="domain" description="Major facilitator superfamily (MFS) profile" evidence="6">
    <location>
        <begin position="23"/>
        <end position="419"/>
    </location>
</feature>
<feature type="transmembrane region" description="Helical" evidence="5">
    <location>
        <begin position="393"/>
        <end position="415"/>
    </location>
</feature>
<evidence type="ECO:0000313" key="8">
    <source>
        <dbReference type="Proteomes" id="UP000379480"/>
    </source>
</evidence>
<feature type="transmembrane region" description="Helical" evidence="5">
    <location>
        <begin position="113"/>
        <end position="135"/>
    </location>
</feature>
<evidence type="ECO:0000259" key="6">
    <source>
        <dbReference type="PROSITE" id="PS50850"/>
    </source>
</evidence>
<dbReference type="InterPro" id="IPR011701">
    <property type="entry name" value="MFS"/>
</dbReference>
<dbReference type="EMBL" id="CABVHY010000001">
    <property type="protein sequence ID" value="VVN67944.1"/>
    <property type="molecule type" value="Genomic_DNA"/>
</dbReference>
<evidence type="ECO:0000256" key="2">
    <source>
        <dbReference type="ARBA" id="ARBA00022692"/>
    </source>
</evidence>
<feature type="transmembrane region" description="Helical" evidence="5">
    <location>
        <begin position="278"/>
        <end position="301"/>
    </location>
</feature>
<evidence type="ECO:0000313" key="7">
    <source>
        <dbReference type="EMBL" id="VVN67944.1"/>
    </source>
</evidence>
<sequence length="425" mass="46176">MEMLADSTQAQTQAIPTRTKVIVFIFCFLGLLADGADLMLLSYSLSSLREEFGLSSFQAGSLGSITLAGMAVGGIYGGWACDRFGRVKVVFWTTILFSIGTAALGFTNSYWQFAVVRFIASLGLGSLFVACNTLMSEYVSTKYRTTVLGTLQAGWTVGYVVATIMAGAIIPEHGWRWMFYVAIAPVVLALFVKPLVPEPPAWLAAQAERRRIKKAGGVSVTQQKPGSLKTLIADKGARRMFILWTVTAGFLQFGYYGVNNWLPSYLERELHMDFKAMTGYMVGTYGAMIFGKICAGFVADWLGRRKTFVFGCLGTAVLIPMIVYLNAPDNILYMLVFFGFIYGIPVGVVATYMTESFETRVRGSAVGGAYNFGRIGAAFAPAIIGLLAAQVSIAVGMLVMGVAYLVTALIPALFIRDKIYDPQKA</sequence>
<feature type="transmembrane region" description="Helical" evidence="5">
    <location>
        <begin position="147"/>
        <end position="171"/>
    </location>
</feature>
<dbReference type="SUPFAM" id="SSF103473">
    <property type="entry name" value="MFS general substrate transporter"/>
    <property type="match status" value="1"/>
</dbReference>
<dbReference type="InterPro" id="IPR036259">
    <property type="entry name" value="MFS_trans_sf"/>
</dbReference>
<protein>
    <submittedName>
        <fullName evidence="7">Metabolite transport protein YjhB</fullName>
    </submittedName>
</protein>
<proteinExistence type="predicted"/>
<evidence type="ECO:0000256" key="3">
    <source>
        <dbReference type="ARBA" id="ARBA00022989"/>
    </source>
</evidence>
<dbReference type="GO" id="GO:0046943">
    <property type="term" value="F:carboxylic acid transmembrane transporter activity"/>
    <property type="evidence" value="ECO:0007669"/>
    <property type="project" value="TreeGrafter"/>
</dbReference>
<feature type="transmembrane region" description="Helical" evidence="5">
    <location>
        <begin position="308"/>
        <end position="325"/>
    </location>
</feature>
<comment type="subcellular location">
    <subcellularLocation>
        <location evidence="1">Membrane</location>
        <topology evidence="1">Multi-pass membrane protein</topology>
    </subcellularLocation>
</comment>
<accession>A0A5E6ZT79</accession>
<dbReference type="OrthoDB" id="4474610at2"/>
<feature type="transmembrane region" description="Helical" evidence="5">
    <location>
        <begin position="177"/>
        <end position="196"/>
    </location>
</feature>
<name>A0A5E6ZT79_PSEFL</name>
<evidence type="ECO:0000256" key="1">
    <source>
        <dbReference type="ARBA" id="ARBA00004141"/>
    </source>
</evidence>
<dbReference type="Gene3D" id="1.20.1250.20">
    <property type="entry name" value="MFS general substrate transporter like domains"/>
    <property type="match status" value="1"/>
</dbReference>
<feature type="transmembrane region" description="Helical" evidence="5">
    <location>
        <begin position="241"/>
        <end position="258"/>
    </location>
</feature>
<keyword evidence="2 5" id="KW-0812">Transmembrane</keyword>
<feature type="transmembrane region" description="Helical" evidence="5">
    <location>
        <begin position="331"/>
        <end position="353"/>
    </location>
</feature>
<keyword evidence="3 5" id="KW-1133">Transmembrane helix</keyword>